<gene>
    <name evidence="2" type="ORF">UC8_46850</name>
</gene>
<keyword evidence="3" id="KW-1185">Reference proteome</keyword>
<evidence type="ECO:0000256" key="1">
    <source>
        <dbReference type="SAM" id="MobiDB-lite"/>
    </source>
</evidence>
<sequence>MPEPLQDRIELSIAAIDELMVLLGSVDAVDDLALPDVQSHVAGCDAGEQGRDRPADDTDVSELALEKSE</sequence>
<reference evidence="2 3" key="1">
    <citation type="submission" date="2019-08" db="EMBL/GenBank/DDBJ databases">
        <title>Deep-cultivation of Planctomycetes and their phenomic and genomic characterization uncovers novel biology.</title>
        <authorList>
            <person name="Wiegand S."/>
            <person name="Jogler M."/>
            <person name="Boedeker C."/>
            <person name="Pinto D."/>
            <person name="Vollmers J."/>
            <person name="Rivas-Marin E."/>
            <person name="Kohn T."/>
            <person name="Peeters S.H."/>
            <person name="Heuer A."/>
            <person name="Rast P."/>
            <person name="Oberbeckmann S."/>
            <person name="Bunk B."/>
            <person name="Jeske O."/>
            <person name="Meyerdierks A."/>
            <person name="Storesund J.E."/>
            <person name="Kallscheuer N."/>
            <person name="Luecker S."/>
            <person name="Lage O.M."/>
            <person name="Pohl T."/>
            <person name="Merkel B.J."/>
            <person name="Hornburger P."/>
            <person name="Mueller R.-W."/>
            <person name="Bruemmer F."/>
            <person name="Labrenz M."/>
            <person name="Spormann A.M."/>
            <person name="Op den Camp H."/>
            <person name="Overmann J."/>
            <person name="Amann R."/>
            <person name="Jetten M.S.M."/>
            <person name="Mascher T."/>
            <person name="Medema M.H."/>
            <person name="Devos D.P."/>
            <person name="Kaster A.-K."/>
            <person name="Ovreas L."/>
            <person name="Rohde M."/>
            <person name="Galperin M.Y."/>
            <person name="Jogler C."/>
        </authorList>
    </citation>
    <scope>NUCLEOTIDE SEQUENCE [LARGE SCALE GENOMIC DNA]</scope>
    <source>
        <strain evidence="2 3">UC8</strain>
    </source>
</reference>
<dbReference type="Proteomes" id="UP000325286">
    <property type="component" value="Chromosome"/>
</dbReference>
<organism evidence="2 3">
    <name type="scientific">Roseimaritima ulvae</name>
    <dbReference type="NCBI Taxonomy" id="980254"/>
    <lineage>
        <taxon>Bacteria</taxon>
        <taxon>Pseudomonadati</taxon>
        <taxon>Planctomycetota</taxon>
        <taxon>Planctomycetia</taxon>
        <taxon>Pirellulales</taxon>
        <taxon>Pirellulaceae</taxon>
        <taxon>Roseimaritima</taxon>
    </lineage>
</organism>
<protein>
    <submittedName>
        <fullName evidence="2">Uncharacterized protein</fullName>
    </submittedName>
</protein>
<evidence type="ECO:0000313" key="2">
    <source>
        <dbReference type="EMBL" id="QEG42643.1"/>
    </source>
</evidence>
<dbReference type="AlphaFoldDB" id="A0A5B9R7Z3"/>
<evidence type="ECO:0000313" key="3">
    <source>
        <dbReference type="Proteomes" id="UP000325286"/>
    </source>
</evidence>
<name>A0A5B9R7Z3_9BACT</name>
<accession>A0A5B9R7Z3</accession>
<dbReference type="KEGG" id="rul:UC8_46850"/>
<dbReference type="RefSeq" id="WP_068131117.1">
    <property type="nucleotide sequence ID" value="NZ_CP042914.1"/>
</dbReference>
<feature type="region of interest" description="Disordered" evidence="1">
    <location>
        <begin position="43"/>
        <end position="69"/>
    </location>
</feature>
<proteinExistence type="predicted"/>
<dbReference type="EMBL" id="CP042914">
    <property type="protein sequence ID" value="QEG42643.1"/>
    <property type="molecule type" value="Genomic_DNA"/>
</dbReference>